<dbReference type="PROSITE" id="PS00622">
    <property type="entry name" value="HTH_LUXR_1"/>
    <property type="match status" value="1"/>
</dbReference>
<gene>
    <name evidence="5" type="ORF">Q8814_12595</name>
</gene>
<keyword evidence="6" id="KW-1185">Reference proteome</keyword>
<evidence type="ECO:0000313" key="6">
    <source>
        <dbReference type="Proteomes" id="UP001331936"/>
    </source>
</evidence>
<reference evidence="5 6" key="1">
    <citation type="submission" date="2023-08" db="EMBL/GenBank/DDBJ databases">
        <authorList>
            <person name="Girao M."/>
            <person name="Carvalho M.F."/>
        </authorList>
    </citation>
    <scope>NUCLEOTIDE SEQUENCE [LARGE SCALE GENOMIC DNA]</scope>
    <source>
        <strain evidence="5 6">CC-R104</strain>
    </source>
</reference>
<dbReference type="PROSITE" id="PS50043">
    <property type="entry name" value="HTH_LUXR_2"/>
    <property type="match status" value="1"/>
</dbReference>
<keyword evidence="1" id="KW-0805">Transcription regulation</keyword>
<accession>A0ABU7JSC9</accession>
<dbReference type="InterPro" id="IPR000792">
    <property type="entry name" value="Tscrpt_reg_LuxR_C"/>
</dbReference>
<comment type="caution">
    <text evidence="5">The sequence shown here is derived from an EMBL/GenBank/DDBJ whole genome shotgun (WGS) entry which is preliminary data.</text>
</comment>
<dbReference type="PANTHER" id="PTHR43214">
    <property type="entry name" value="TWO-COMPONENT RESPONSE REGULATOR"/>
    <property type="match status" value="1"/>
</dbReference>
<dbReference type="RefSeq" id="WP_330152363.1">
    <property type="nucleotide sequence ID" value="NZ_JAUZMZ010000062.1"/>
</dbReference>
<dbReference type="SUPFAM" id="SSF46894">
    <property type="entry name" value="C-terminal effector domain of the bipartite response regulators"/>
    <property type="match status" value="1"/>
</dbReference>
<dbReference type="InterPro" id="IPR027417">
    <property type="entry name" value="P-loop_NTPase"/>
</dbReference>
<dbReference type="SMART" id="SM00421">
    <property type="entry name" value="HTH_LUXR"/>
    <property type="match status" value="1"/>
</dbReference>
<dbReference type="InterPro" id="IPR039420">
    <property type="entry name" value="WalR-like"/>
</dbReference>
<dbReference type="EMBL" id="JAUZMZ010000062">
    <property type="protein sequence ID" value="MEE2032943.1"/>
    <property type="molecule type" value="Genomic_DNA"/>
</dbReference>
<proteinExistence type="predicted"/>
<keyword evidence="2" id="KW-0238">DNA-binding</keyword>
<feature type="domain" description="HTH luxR-type" evidence="4">
    <location>
        <begin position="804"/>
        <end position="869"/>
    </location>
</feature>
<keyword evidence="3" id="KW-0804">Transcription</keyword>
<organism evidence="5 6">
    <name type="scientific">Rhodococcus chondri</name>
    <dbReference type="NCBI Taxonomy" id="3065941"/>
    <lineage>
        <taxon>Bacteria</taxon>
        <taxon>Bacillati</taxon>
        <taxon>Actinomycetota</taxon>
        <taxon>Actinomycetes</taxon>
        <taxon>Mycobacteriales</taxon>
        <taxon>Nocardiaceae</taxon>
        <taxon>Rhodococcus</taxon>
    </lineage>
</organism>
<dbReference type="SUPFAM" id="SSF52540">
    <property type="entry name" value="P-loop containing nucleoside triphosphate hydrolases"/>
    <property type="match status" value="1"/>
</dbReference>
<dbReference type="PRINTS" id="PR00038">
    <property type="entry name" value="HTHLUXR"/>
</dbReference>
<dbReference type="Gene3D" id="1.25.40.10">
    <property type="entry name" value="Tetratricopeptide repeat domain"/>
    <property type="match status" value="1"/>
</dbReference>
<evidence type="ECO:0000256" key="1">
    <source>
        <dbReference type="ARBA" id="ARBA00023015"/>
    </source>
</evidence>
<evidence type="ECO:0000259" key="4">
    <source>
        <dbReference type="PROSITE" id="PS50043"/>
    </source>
</evidence>
<name>A0ABU7JSC9_9NOCA</name>
<dbReference type="InterPro" id="IPR036388">
    <property type="entry name" value="WH-like_DNA-bd_sf"/>
</dbReference>
<dbReference type="InterPro" id="IPR011990">
    <property type="entry name" value="TPR-like_helical_dom_sf"/>
</dbReference>
<dbReference type="Proteomes" id="UP001331936">
    <property type="component" value="Unassembled WGS sequence"/>
</dbReference>
<evidence type="ECO:0000313" key="5">
    <source>
        <dbReference type="EMBL" id="MEE2032943.1"/>
    </source>
</evidence>
<dbReference type="Gene3D" id="1.10.10.10">
    <property type="entry name" value="Winged helix-like DNA-binding domain superfamily/Winged helix DNA-binding domain"/>
    <property type="match status" value="1"/>
</dbReference>
<dbReference type="CDD" id="cd06170">
    <property type="entry name" value="LuxR_C_like"/>
    <property type="match status" value="1"/>
</dbReference>
<evidence type="ECO:0000256" key="2">
    <source>
        <dbReference type="ARBA" id="ARBA00023125"/>
    </source>
</evidence>
<dbReference type="Pfam" id="PF00196">
    <property type="entry name" value="GerE"/>
    <property type="match status" value="1"/>
</dbReference>
<dbReference type="PANTHER" id="PTHR43214:SF24">
    <property type="entry name" value="TRANSCRIPTIONAL REGULATORY PROTEIN NARL-RELATED"/>
    <property type="match status" value="1"/>
</dbReference>
<protein>
    <submittedName>
        <fullName evidence="5">LuxR C-terminal-related transcriptional regulator</fullName>
    </submittedName>
</protein>
<evidence type="ECO:0000256" key="3">
    <source>
        <dbReference type="ARBA" id="ARBA00023163"/>
    </source>
</evidence>
<dbReference type="InterPro" id="IPR016032">
    <property type="entry name" value="Sig_transdc_resp-reg_C-effctor"/>
</dbReference>
<sequence>MDRAQPLIQRQRELAAITRALTTDGESRGVVLTGAAGVGKTTLARFATGSLPGTVRWVAGTESARSIPLGVFAHLVVGSTTSRDPVNFLAAAREALLADGDDLVIGVDDAHLLDQLSATFLHQLALDGKARIVATVRSGESVPDAVTSLWKDGYLQRLELEPFTREQSVAYVESVLGGPLEELSADRMWEASGGNALFLKHLVEGALEAGTLSDKRGVWQLRGRAAITSELAALLESRIAQLPDDVLRCLQLLAFCEPIDLDVLASVAGEESIEEAERRGLVRVHEDGIRLEVRYAHPLFSEVIRRGLGRAAARRLRGILVEALQSSDLSTVSSRIRLTELALDSDRPPDTALLLSSARSAIGFADSALGERFARAAVQRGGGFDAAQLLGRTLFWLGKSDEDEALLTEFDPDALDQRELATWGMVRFANLFFGKGDVDSAEEVLGILRERVTEPSLALTIRALGAGSAVAQNRLAEGLSEAQAVLARPDLTPWAVEWATYAQLWVFAVSGSGDIAGASARNDAVAGKVDGLFRYMAGLASVRALILTGQFDAAERRAQRFLDNASSLEYLAWGQASVVVADMELVRGRIADAARRLEQAVAALSVGPSTNAIAWIFPAYYPLIQAYSLLGRVTDAEAVLDAAETRYGGQVAVHRPHLDLARGWVFAARGETSRAVELAREAARAASVAGQFGVEALALHTATRFGDSSGAGRLAQLVECCDGPLVRLAAAQAAAAESGDFGELMRVAGEYERIGVPMEAADAYALAATAAKRAGHRGSGLAAAAAADALAARCDHASTPAVTASAQPLPLTSREREIASMVAAGLTNREIADRLVVSVRTVEGHIYRACLKLDVTDRARLAEVLRSAR</sequence>
<dbReference type="Gene3D" id="3.40.50.300">
    <property type="entry name" value="P-loop containing nucleotide triphosphate hydrolases"/>
    <property type="match status" value="1"/>
</dbReference>